<evidence type="ECO:0000256" key="2">
    <source>
        <dbReference type="SAM" id="Phobius"/>
    </source>
</evidence>
<evidence type="ECO:0000256" key="1">
    <source>
        <dbReference type="SAM" id="MobiDB-lite"/>
    </source>
</evidence>
<proteinExistence type="predicted"/>
<feature type="transmembrane region" description="Helical" evidence="2">
    <location>
        <begin position="56"/>
        <end position="76"/>
    </location>
</feature>
<feature type="compositionally biased region" description="Low complexity" evidence="1">
    <location>
        <begin position="1"/>
        <end position="12"/>
    </location>
</feature>
<evidence type="ECO:0000259" key="3">
    <source>
        <dbReference type="Pfam" id="PF02698"/>
    </source>
</evidence>
<reference evidence="4 5" key="1">
    <citation type="journal article" date="2019" name="Int. J. Syst. Evol. Microbiol.">
        <title>The Global Catalogue of Microorganisms (GCM) 10K type strain sequencing project: providing services to taxonomists for standard genome sequencing and annotation.</title>
        <authorList>
            <consortium name="The Broad Institute Genomics Platform"/>
            <consortium name="The Broad Institute Genome Sequencing Center for Infectious Disease"/>
            <person name="Wu L."/>
            <person name="Ma J."/>
        </authorList>
    </citation>
    <scope>NUCLEOTIDE SEQUENCE [LARGE SCALE GENOMIC DNA]</scope>
    <source>
        <strain evidence="4 5">JCM 13004</strain>
    </source>
</reference>
<evidence type="ECO:0000313" key="4">
    <source>
        <dbReference type="EMBL" id="GAA1266629.1"/>
    </source>
</evidence>
<accession>A0ABN1WX24</accession>
<feature type="compositionally biased region" description="Low complexity" evidence="1">
    <location>
        <begin position="18"/>
        <end position="32"/>
    </location>
</feature>
<dbReference type="EMBL" id="BAAALF010000178">
    <property type="protein sequence ID" value="GAA1266629.1"/>
    <property type="molecule type" value="Genomic_DNA"/>
</dbReference>
<keyword evidence="2" id="KW-0472">Membrane</keyword>
<feature type="region of interest" description="Disordered" evidence="1">
    <location>
        <begin position="1"/>
        <end position="32"/>
    </location>
</feature>
<keyword evidence="2" id="KW-0812">Transmembrane</keyword>
<dbReference type="InterPro" id="IPR051599">
    <property type="entry name" value="Cell_Envelope_Assoc"/>
</dbReference>
<dbReference type="Pfam" id="PF02698">
    <property type="entry name" value="DUF218"/>
    <property type="match status" value="1"/>
</dbReference>
<keyword evidence="2" id="KW-1133">Transmembrane helix</keyword>
<gene>
    <name evidence="4" type="ORF">GCM10009665_64510</name>
</gene>
<sequence>MGAIGASRAAGSAGAGSAGRAAGDAGAAAEGPRAGRVGGLRRVAGLLRGRRRQRRAFQALVLFCVLALAPSAWQFAGQSGRIRTVADVPAEPVAVVFGAGLEDGEPSPYLAHRLDAALELYRAGKVRAILVTGDNDRTSYNEPGAMYAYLVAHGVPAVRVVRDYAGFDTWDSCTRARRIFGVDHAVLVSQDFHVRRALALCRSAGIDSYAVGVPEPHDATWYYGGLREIPGAGKATINELLHPDPALLGPVEPGVAQALADAASPPH</sequence>
<dbReference type="CDD" id="cd06259">
    <property type="entry name" value="YdcF-like"/>
    <property type="match status" value="1"/>
</dbReference>
<name>A0ABN1WX24_9ACTN</name>
<evidence type="ECO:0000313" key="5">
    <source>
        <dbReference type="Proteomes" id="UP001500037"/>
    </source>
</evidence>
<organism evidence="4 5">
    <name type="scientific">Kitasatospora nipponensis</name>
    <dbReference type="NCBI Taxonomy" id="258049"/>
    <lineage>
        <taxon>Bacteria</taxon>
        <taxon>Bacillati</taxon>
        <taxon>Actinomycetota</taxon>
        <taxon>Actinomycetes</taxon>
        <taxon>Kitasatosporales</taxon>
        <taxon>Streptomycetaceae</taxon>
        <taxon>Kitasatospora</taxon>
    </lineage>
</organism>
<protein>
    <submittedName>
        <fullName evidence="4">ElyC/SanA/YdcF family protein</fullName>
    </submittedName>
</protein>
<dbReference type="PANTHER" id="PTHR30336">
    <property type="entry name" value="INNER MEMBRANE PROTEIN, PROBABLE PERMEASE"/>
    <property type="match status" value="1"/>
</dbReference>
<dbReference type="InterPro" id="IPR003848">
    <property type="entry name" value="DUF218"/>
</dbReference>
<keyword evidence="5" id="KW-1185">Reference proteome</keyword>
<dbReference type="PANTHER" id="PTHR30336:SF6">
    <property type="entry name" value="INTEGRAL MEMBRANE PROTEIN"/>
    <property type="match status" value="1"/>
</dbReference>
<dbReference type="RefSeq" id="WP_344445665.1">
    <property type="nucleotide sequence ID" value="NZ_BAAALF010000178.1"/>
</dbReference>
<comment type="caution">
    <text evidence="4">The sequence shown here is derived from an EMBL/GenBank/DDBJ whole genome shotgun (WGS) entry which is preliminary data.</text>
</comment>
<feature type="domain" description="DUF218" evidence="3">
    <location>
        <begin position="93"/>
        <end position="213"/>
    </location>
</feature>
<dbReference type="Proteomes" id="UP001500037">
    <property type="component" value="Unassembled WGS sequence"/>
</dbReference>